<evidence type="ECO:0000259" key="2">
    <source>
        <dbReference type="Pfam" id="PF09374"/>
    </source>
</evidence>
<evidence type="ECO:0000313" key="3">
    <source>
        <dbReference type="EMBL" id="ETK11379.1"/>
    </source>
</evidence>
<reference evidence="3 4" key="1">
    <citation type="submission" date="2013-11" db="EMBL/GenBank/DDBJ databases">
        <title>Single cell genomics of uncultured Tannerella BU063 (oral taxon 286).</title>
        <authorList>
            <person name="Beall C.J."/>
            <person name="Campbell A.G."/>
            <person name="Griffen A.L."/>
            <person name="Podar M."/>
            <person name="Leys E.J."/>
        </authorList>
    </citation>
    <scope>NUCLEOTIDE SEQUENCE [LARGE SCALE GENOMIC DNA]</scope>
    <source>
        <strain evidence="3">Cell 8/11</strain>
    </source>
</reference>
<gene>
    <name evidence="3" type="ORF">T235_15720</name>
</gene>
<dbReference type="InterPro" id="IPR023346">
    <property type="entry name" value="Lysozyme-like_dom_sf"/>
</dbReference>
<name>W2CW12_9BACT</name>
<dbReference type="EMBL" id="AYYF01001567">
    <property type="protein sequence ID" value="ETK11379.1"/>
    <property type="molecule type" value="Genomic_DNA"/>
</dbReference>
<evidence type="ECO:0000313" key="4">
    <source>
        <dbReference type="Proteomes" id="UP000034980"/>
    </source>
</evidence>
<feature type="domain" description="TtsA-like Glycoside hydrolase family 108" evidence="1">
    <location>
        <begin position="11"/>
        <end position="97"/>
    </location>
</feature>
<evidence type="ECO:0000259" key="1">
    <source>
        <dbReference type="Pfam" id="PF05838"/>
    </source>
</evidence>
<dbReference type="InterPro" id="IPR018537">
    <property type="entry name" value="Peptidoglycan-bd_3"/>
</dbReference>
<dbReference type="Proteomes" id="UP000034980">
    <property type="component" value="Unassembled WGS sequence"/>
</dbReference>
<sequence length="176" mass="21070">MADIHRLGVFIRRFEGGFANDQDDPGGPTMRGVTIATYEHYCRLRGYPRPTVERLRSISDEEWWNILRTLYWDRWQADHIVNQSIAELLVDWVWASGWPGVRIPQRLLGVRVDGRVGPETLRAVNTYTPQRELFDRIMRAREEFIDEVCRRRPRSMKYRRGWLRRLHSITFEEQAR</sequence>
<organism evidence="3 4">
    <name type="scientific">Tannerella sp. oral taxon BU063 isolate Cell 8/11</name>
    <dbReference type="NCBI Taxonomy" id="1411915"/>
    <lineage>
        <taxon>Bacteria</taxon>
        <taxon>Pseudomonadati</taxon>
        <taxon>Bacteroidota</taxon>
        <taxon>Bacteroidia</taxon>
        <taxon>Bacteroidales</taxon>
        <taxon>Tannerellaceae</taxon>
        <taxon>Tannerella</taxon>
    </lineage>
</organism>
<dbReference type="SUPFAM" id="SSF53955">
    <property type="entry name" value="Lysozyme-like"/>
    <property type="match status" value="1"/>
</dbReference>
<dbReference type="Gene3D" id="1.20.141.10">
    <property type="entry name" value="Chitosanase, subunit A, domain 1"/>
    <property type="match status" value="1"/>
</dbReference>
<protein>
    <submittedName>
        <fullName evidence="3">Secretion activator protein</fullName>
    </submittedName>
</protein>
<proteinExistence type="predicted"/>
<dbReference type="Pfam" id="PF09374">
    <property type="entry name" value="PG_binding_3"/>
    <property type="match status" value="1"/>
</dbReference>
<dbReference type="Pfam" id="PF05838">
    <property type="entry name" value="Glyco_hydro_108"/>
    <property type="match status" value="1"/>
</dbReference>
<feature type="domain" description="Peptidoglycan binding" evidence="2">
    <location>
        <begin position="100"/>
        <end position="166"/>
    </location>
</feature>
<accession>W2CW12</accession>
<comment type="caution">
    <text evidence="3">The sequence shown here is derived from an EMBL/GenBank/DDBJ whole genome shotgun (WGS) entry which is preliminary data.</text>
</comment>
<dbReference type="PATRIC" id="fig|1411915.3.peg.1873"/>
<dbReference type="InterPro" id="IPR008565">
    <property type="entry name" value="TtsA-like_GH18_dom"/>
</dbReference>
<dbReference type="AlphaFoldDB" id="W2CW12"/>